<gene>
    <name evidence="6" type="ORF">GCM10008967_09970</name>
</gene>
<dbReference type="EMBL" id="BAAADJ010000010">
    <property type="protein sequence ID" value="GAA0321466.1"/>
    <property type="molecule type" value="Genomic_DNA"/>
</dbReference>
<dbReference type="Proteomes" id="UP001500782">
    <property type="component" value="Unassembled WGS sequence"/>
</dbReference>
<evidence type="ECO:0000313" key="6">
    <source>
        <dbReference type="EMBL" id="GAA0321466.1"/>
    </source>
</evidence>
<dbReference type="InterPro" id="IPR011991">
    <property type="entry name" value="ArsR-like_HTH"/>
</dbReference>
<protein>
    <submittedName>
        <fullName evidence="6">IclR family transcriptional regulator</fullName>
    </submittedName>
</protein>
<dbReference type="PANTHER" id="PTHR30136:SF35">
    <property type="entry name" value="HTH-TYPE TRANSCRIPTIONAL REGULATOR RV1719"/>
    <property type="match status" value="1"/>
</dbReference>
<dbReference type="RefSeq" id="WP_343796911.1">
    <property type="nucleotide sequence ID" value="NZ_BAAADJ010000010.1"/>
</dbReference>
<sequence>MIQSVDRALYILDILKNNPRGLGVTEIAGRLEVAKSTAHRLLASLEEHGYVQKVGKEANYRLGLKFIEMNQVVVENLNVVELARPYLEQLSSATGEIVHLVMLDGYEIVYIDKVDNSSTIRIYSQIGRRAQLHCTGVGKAILAYYDDTRINEFIKNNDFRSYTENTITDGQALLQELKYIRESGISYDKEEHEPGIQCVAAPIKDHQNNVQYAISVTGPLTRMTQEKLKECIPKLKETVNHISRQLGYRFS</sequence>
<organism evidence="6 7">
    <name type="scientific">Bacillus carboniphilus</name>
    <dbReference type="NCBI Taxonomy" id="86663"/>
    <lineage>
        <taxon>Bacteria</taxon>
        <taxon>Bacillati</taxon>
        <taxon>Bacillota</taxon>
        <taxon>Bacilli</taxon>
        <taxon>Bacillales</taxon>
        <taxon>Bacillaceae</taxon>
        <taxon>Bacillus</taxon>
    </lineage>
</organism>
<keyword evidence="7" id="KW-1185">Reference proteome</keyword>
<dbReference type="Gene3D" id="3.30.450.40">
    <property type="match status" value="1"/>
</dbReference>
<reference evidence="6 7" key="1">
    <citation type="journal article" date="2019" name="Int. J. Syst. Evol. Microbiol.">
        <title>The Global Catalogue of Microorganisms (GCM) 10K type strain sequencing project: providing services to taxonomists for standard genome sequencing and annotation.</title>
        <authorList>
            <consortium name="The Broad Institute Genomics Platform"/>
            <consortium name="The Broad Institute Genome Sequencing Center for Infectious Disease"/>
            <person name="Wu L."/>
            <person name="Ma J."/>
        </authorList>
    </citation>
    <scope>NUCLEOTIDE SEQUENCE [LARGE SCALE GENOMIC DNA]</scope>
    <source>
        <strain evidence="6 7">JCM 9731</strain>
    </source>
</reference>
<dbReference type="SUPFAM" id="SSF46785">
    <property type="entry name" value="Winged helix' DNA-binding domain"/>
    <property type="match status" value="1"/>
</dbReference>
<dbReference type="PANTHER" id="PTHR30136">
    <property type="entry name" value="HELIX-TURN-HELIX TRANSCRIPTIONAL REGULATOR, ICLR FAMILY"/>
    <property type="match status" value="1"/>
</dbReference>
<dbReference type="CDD" id="cd00090">
    <property type="entry name" value="HTH_ARSR"/>
    <property type="match status" value="1"/>
</dbReference>
<keyword evidence="3" id="KW-0804">Transcription</keyword>
<comment type="caution">
    <text evidence="6">The sequence shown here is derived from an EMBL/GenBank/DDBJ whole genome shotgun (WGS) entry which is preliminary data.</text>
</comment>
<accession>A0ABN0VZW4</accession>
<evidence type="ECO:0000259" key="5">
    <source>
        <dbReference type="PROSITE" id="PS51078"/>
    </source>
</evidence>
<evidence type="ECO:0000313" key="7">
    <source>
        <dbReference type="Proteomes" id="UP001500782"/>
    </source>
</evidence>
<dbReference type="InterPro" id="IPR029016">
    <property type="entry name" value="GAF-like_dom_sf"/>
</dbReference>
<name>A0ABN0VZW4_9BACI</name>
<dbReference type="InterPro" id="IPR036388">
    <property type="entry name" value="WH-like_DNA-bd_sf"/>
</dbReference>
<dbReference type="InterPro" id="IPR005471">
    <property type="entry name" value="Tscrpt_reg_IclR_N"/>
</dbReference>
<proteinExistence type="predicted"/>
<feature type="domain" description="IclR-ED" evidence="5">
    <location>
        <begin position="65"/>
        <end position="248"/>
    </location>
</feature>
<dbReference type="PROSITE" id="PS51077">
    <property type="entry name" value="HTH_ICLR"/>
    <property type="match status" value="1"/>
</dbReference>
<dbReference type="Pfam" id="PF01614">
    <property type="entry name" value="IclR_C"/>
    <property type="match status" value="1"/>
</dbReference>
<evidence type="ECO:0000256" key="2">
    <source>
        <dbReference type="ARBA" id="ARBA00023125"/>
    </source>
</evidence>
<dbReference type="Pfam" id="PF09339">
    <property type="entry name" value="HTH_IclR"/>
    <property type="match status" value="1"/>
</dbReference>
<dbReference type="SUPFAM" id="SSF55781">
    <property type="entry name" value="GAF domain-like"/>
    <property type="match status" value="1"/>
</dbReference>
<evidence type="ECO:0000259" key="4">
    <source>
        <dbReference type="PROSITE" id="PS51077"/>
    </source>
</evidence>
<dbReference type="PROSITE" id="PS51078">
    <property type="entry name" value="ICLR_ED"/>
    <property type="match status" value="1"/>
</dbReference>
<keyword evidence="2" id="KW-0238">DNA-binding</keyword>
<dbReference type="InterPro" id="IPR014757">
    <property type="entry name" value="Tscrpt_reg_IclR_C"/>
</dbReference>
<keyword evidence="1" id="KW-0805">Transcription regulation</keyword>
<dbReference type="Gene3D" id="1.10.10.10">
    <property type="entry name" value="Winged helix-like DNA-binding domain superfamily/Winged helix DNA-binding domain"/>
    <property type="match status" value="1"/>
</dbReference>
<feature type="domain" description="HTH iclR-type" evidence="4">
    <location>
        <begin position="2"/>
        <end position="64"/>
    </location>
</feature>
<dbReference type="InterPro" id="IPR050707">
    <property type="entry name" value="HTH_MetabolicPath_Reg"/>
</dbReference>
<dbReference type="SMART" id="SM00346">
    <property type="entry name" value="HTH_ICLR"/>
    <property type="match status" value="1"/>
</dbReference>
<dbReference type="InterPro" id="IPR036390">
    <property type="entry name" value="WH_DNA-bd_sf"/>
</dbReference>
<evidence type="ECO:0000256" key="1">
    <source>
        <dbReference type="ARBA" id="ARBA00023015"/>
    </source>
</evidence>
<evidence type="ECO:0000256" key="3">
    <source>
        <dbReference type="ARBA" id="ARBA00023163"/>
    </source>
</evidence>